<keyword evidence="4" id="KW-1185">Reference proteome</keyword>
<feature type="domain" description="Galactose oxidase-like Early set" evidence="2">
    <location>
        <begin position="39"/>
        <end position="100"/>
    </location>
</feature>
<organism evidence="3 4">
    <name type="scientific">Rubus argutus</name>
    <name type="common">Southern blackberry</name>
    <dbReference type="NCBI Taxonomy" id="59490"/>
    <lineage>
        <taxon>Eukaryota</taxon>
        <taxon>Viridiplantae</taxon>
        <taxon>Streptophyta</taxon>
        <taxon>Embryophyta</taxon>
        <taxon>Tracheophyta</taxon>
        <taxon>Spermatophyta</taxon>
        <taxon>Magnoliopsida</taxon>
        <taxon>eudicotyledons</taxon>
        <taxon>Gunneridae</taxon>
        <taxon>Pentapetalae</taxon>
        <taxon>rosids</taxon>
        <taxon>fabids</taxon>
        <taxon>Rosales</taxon>
        <taxon>Rosaceae</taxon>
        <taxon>Rosoideae</taxon>
        <taxon>Rosoideae incertae sedis</taxon>
        <taxon>Rubus</taxon>
    </lineage>
</organism>
<dbReference type="AlphaFoldDB" id="A0AAW1W9N0"/>
<comment type="caution">
    <text evidence="3">The sequence shown here is derived from an EMBL/GenBank/DDBJ whole genome shotgun (WGS) entry which is preliminary data.</text>
</comment>
<reference evidence="3 4" key="1">
    <citation type="journal article" date="2023" name="G3 (Bethesda)">
        <title>A chromosome-length genome assembly and annotation of blackberry (Rubus argutus, cv. 'Hillquist').</title>
        <authorList>
            <person name="Bruna T."/>
            <person name="Aryal R."/>
            <person name="Dudchenko O."/>
            <person name="Sargent D.J."/>
            <person name="Mead D."/>
            <person name="Buti M."/>
            <person name="Cavallini A."/>
            <person name="Hytonen T."/>
            <person name="Andres J."/>
            <person name="Pham M."/>
            <person name="Weisz D."/>
            <person name="Mascagni F."/>
            <person name="Usai G."/>
            <person name="Natali L."/>
            <person name="Bassil N."/>
            <person name="Fernandez G.E."/>
            <person name="Lomsadze A."/>
            <person name="Armour M."/>
            <person name="Olukolu B."/>
            <person name="Poorten T."/>
            <person name="Britton C."/>
            <person name="Davik J."/>
            <person name="Ashrafi H."/>
            <person name="Aiden E.L."/>
            <person name="Borodovsky M."/>
            <person name="Worthington M."/>
        </authorList>
    </citation>
    <scope>NUCLEOTIDE SEQUENCE [LARGE SCALE GENOMIC DNA]</scope>
    <source>
        <strain evidence="3">PI 553951</strain>
    </source>
</reference>
<evidence type="ECO:0000313" key="4">
    <source>
        <dbReference type="Proteomes" id="UP001457282"/>
    </source>
</evidence>
<keyword evidence="1" id="KW-0732">Signal</keyword>
<dbReference type="EMBL" id="JBEDUW010000006">
    <property type="protein sequence ID" value="KAK9920027.1"/>
    <property type="molecule type" value="Genomic_DNA"/>
</dbReference>
<name>A0AAW1W9N0_RUBAR</name>
<accession>A0AAW1W9N0</accession>
<dbReference type="SUPFAM" id="SSF81296">
    <property type="entry name" value="E set domains"/>
    <property type="match status" value="1"/>
</dbReference>
<dbReference type="Proteomes" id="UP001457282">
    <property type="component" value="Unassembled WGS sequence"/>
</dbReference>
<dbReference type="PANTHER" id="PTHR32208:SF93">
    <property type="entry name" value="ALDEHYDE OXIDASE GLOX1"/>
    <property type="match status" value="1"/>
</dbReference>
<dbReference type="PANTHER" id="PTHR32208">
    <property type="entry name" value="SECRETED PROTEIN-RELATED"/>
    <property type="match status" value="1"/>
</dbReference>
<sequence length="122" mass="13630">MHNSHFPLGHSFVLLSFCKTCMGDDTAESYLDPALDANRPVIASDSKLKYDQRFGIQFNLNQTDKPTKSEIKVTKYAPLFTTHGYSMNQRLMVVTKTELKGEGACVFIVSVPSAGIWVQIKL</sequence>
<dbReference type="InterPro" id="IPR014756">
    <property type="entry name" value="Ig_E-set"/>
</dbReference>
<evidence type="ECO:0000259" key="2">
    <source>
        <dbReference type="Pfam" id="PF09118"/>
    </source>
</evidence>
<gene>
    <name evidence="3" type="ORF">M0R45_028593</name>
</gene>
<dbReference type="Pfam" id="PF09118">
    <property type="entry name" value="GO-like_E_set"/>
    <property type="match status" value="1"/>
</dbReference>
<dbReference type="InterPro" id="IPR015202">
    <property type="entry name" value="GO-like_E_set"/>
</dbReference>
<evidence type="ECO:0000256" key="1">
    <source>
        <dbReference type="SAM" id="SignalP"/>
    </source>
</evidence>
<protein>
    <recommendedName>
        <fullName evidence="2">Galactose oxidase-like Early set domain-containing protein</fullName>
    </recommendedName>
</protein>
<proteinExistence type="predicted"/>
<dbReference type="InterPro" id="IPR013783">
    <property type="entry name" value="Ig-like_fold"/>
</dbReference>
<dbReference type="Gene3D" id="2.60.40.10">
    <property type="entry name" value="Immunoglobulins"/>
    <property type="match status" value="1"/>
</dbReference>
<evidence type="ECO:0000313" key="3">
    <source>
        <dbReference type="EMBL" id="KAK9920027.1"/>
    </source>
</evidence>
<feature type="signal peptide" evidence="1">
    <location>
        <begin position="1"/>
        <end position="23"/>
    </location>
</feature>
<feature type="chain" id="PRO_5043676985" description="Galactose oxidase-like Early set domain-containing protein" evidence="1">
    <location>
        <begin position="24"/>
        <end position="122"/>
    </location>
</feature>